<protein>
    <submittedName>
        <fullName evidence="1">Uncharacterized protein</fullName>
    </submittedName>
</protein>
<sequence>MQLGNTEASTSGYGHAIVTKGANSPVNIIALAKIPSVLTPLLEGILDSYDPITSEPSDNYEMPPKTEDKMEYNDLKLYSEDIREAAGFMSIVESSITSIESNSANASKRFLWAIQQRYKKVKKAVLLESGLTKFDQDSVIAFVKNNADLLFQRVIEDFREEVHTGKRFEQETIDASIFLIVVYGFINCKILERPTT</sequence>
<evidence type="ECO:0000313" key="2">
    <source>
        <dbReference type="Proteomes" id="UP001140973"/>
    </source>
</evidence>
<organism evidence="1 2">
    <name type="scientific">Vibrio aestuarianus</name>
    <dbReference type="NCBI Taxonomy" id="28171"/>
    <lineage>
        <taxon>Bacteria</taxon>
        <taxon>Pseudomonadati</taxon>
        <taxon>Pseudomonadota</taxon>
        <taxon>Gammaproteobacteria</taxon>
        <taxon>Vibrionales</taxon>
        <taxon>Vibrionaceae</taxon>
        <taxon>Vibrio</taxon>
    </lineage>
</organism>
<name>A0A9X4FDT2_9VIBR</name>
<dbReference type="Proteomes" id="UP001140973">
    <property type="component" value="Unassembled WGS sequence"/>
</dbReference>
<proteinExistence type="predicted"/>
<dbReference type="EMBL" id="JAKNAP010000013">
    <property type="protein sequence ID" value="MDE1356857.1"/>
    <property type="molecule type" value="Genomic_DNA"/>
</dbReference>
<evidence type="ECO:0000313" key="1">
    <source>
        <dbReference type="EMBL" id="MDE1356857.1"/>
    </source>
</evidence>
<gene>
    <name evidence="1" type="ORF">L9W73_05985</name>
</gene>
<comment type="caution">
    <text evidence="1">The sequence shown here is derived from an EMBL/GenBank/DDBJ whole genome shotgun (WGS) entry which is preliminary data.</text>
</comment>
<dbReference type="RefSeq" id="WP_176245626.1">
    <property type="nucleotide sequence ID" value="NZ_JAAKZK010000008.1"/>
</dbReference>
<dbReference type="AlphaFoldDB" id="A0A9X4FDT2"/>
<reference evidence="1" key="1">
    <citation type="submission" date="2022-02" db="EMBL/GenBank/DDBJ databases">
        <title>Emergence and expansion in Europe of a Vibrio aestuarianus clonal complex pathogenic for oysters.</title>
        <authorList>
            <person name="Mesnil A."/>
            <person name="Travers M.-A."/>
        </authorList>
    </citation>
    <scope>NUCLEOTIDE SEQUENCE</scope>
    <source>
        <strain evidence="1">151-ITT-15-cp-1</strain>
    </source>
</reference>
<accession>A0A9X4FDT2</accession>